<proteinExistence type="predicted"/>
<sequence length="86" mass="9495">MMASPIFASLAFGVRPAPLDWIFKQSMSPSTNTRVAQRDGTTEKRSPPTALTIREYTIYKVAANKTGGKRRNIAWTMKGPILPVEA</sequence>
<reference evidence="1" key="1">
    <citation type="submission" date="2018-12" db="EMBL/GenBank/DDBJ databases">
        <authorList>
            <person name="Syme R.A."/>
            <person name="Farfan-Caceres L."/>
            <person name="Lichtenzveig J."/>
        </authorList>
    </citation>
    <scope>NUCLEOTIDE SEQUENCE</scope>
    <source>
        <strain evidence="1">Al4</strain>
    </source>
</reference>
<reference evidence="1" key="2">
    <citation type="submission" date="2020-09" db="EMBL/GenBank/DDBJ databases">
        <title>Reference genome assembly for Australian Ascochyta lentis isolate Al4.</title>
        <authorList>
            <person name="Lee R.C."/>
            <person name="Farfan-Caceres L.M."/>
            <person name="Debler J.W."/>
            <person name="Williams A.H."/>
            <person name="Henares B.M."/>
        </authorList>
    </citation>
    <scope>NUCLEOTIDE SEQUENCE</scope>
    <source>
        <strain evidence="1">Al4</strain>
    </source>
</reference>
<accession>A0A8H7IXV7</accession>
<evidence type="ECO:0000313" key="1">
    <source>
        <dbReference type="EMBL" id="KAF9693134.1"/>
    </source>
</evidence>
<gene>
    <name evidence="1" type="ORF">EKO04_008692</name>
</gene>
<name>A0A8H7IXV7_9PLEO</name>
<dbReference type="Proteomes" id="UP000651452">
    <property type="component" value="Unassembled WGS sequence"/>
</dbReference>
<keyword evidence="2" id="KW-1185">Reference proteome</keyword>
<dbReference type="AlphaFoldDB" id="A0A8H7IXV7"/>
<evidence type="ECO:0000313" key="2">
    <source>
        <dbReference type="Proteomes" id="UP000651452"/>
    </source>
</evidence>
<organism evidence="1 2">
    <name type="scientific">Ascochyta lentis</name>
    <dbReference type="NCBI Taxonomy" id="205686"/>
    <lineage>
        <taxon>Eukaryota</taxon>
        <taxon>Fungi</taxon>
        <taxon>Dikarya</taxon>
        <taxon>Ascomycota</taxon>
        <taxon>Pezizomycotina</taxon>
        <taxon>Dothideomycetes</taxon>
        <taxon>Pleosporomycetidae</taxon>
        <taxon>Pleosporales</taxon>
        <taxon>Pleosporineae</taxon>
        <taxon>Didymellaceae</taxon>
        <taxon>Ascochyta</taxon>
    </lineage>
</organism>
<comment type="caution">
    <text evidence="1">The sequence shown here is derived from an EMBL/GenBank/DDBJ whole genome shotgun (WGS) entry which is preliminary data.</text>
</comment>
<protein>
    <submittedName>
        <fullName evidence="1">Uncharacterized protein</fullName>
    </submittedName>
</protein>
<dbReference type="EMBL" id="RZGK01000016">
    <property type="protein sequence ID" value="KAF9693134.1"/>
    <property type="molecule type" value="Genomic_DNA"/>
</dbReference>